<evidence type="ECO:0000313" key="9">
    <source>
        <dbReference type="EMBL" id="OQS43696.1"/>
    </source>
</evidence>
<feature type="transmembrane region" description="Helical" evidence="8">
    <location>
        <begin position="106"/>
        <end position="137"/>
    </location>
</feature>
<dbReference type="InterPro" id="IPR026030">
    <property type="entry name" value="Pur-cyt_permease_Fcy2/21/22"/>
</dbReference>
<dbReference type="Gene3D" id="1.10.4160.10">
    <property type="entry name" value="Hydantoin permease"/>
    <property type="match status" value="1"/>
</dbReference>
<evidence type="ECO:0000256" key="8">
    <source>
        <dbReference type="SAM" id="Phobius"/>
    </source>
</evidence>
<dbReference type="PIRSF" id="PIRSF002744">
    <property type="entry name" value="Pur-cyt_permease"/>
    <property type="match status" value="1"/>
</dbReference>
<dbReference type="EMBL" id="MUKV01000002">
    <property type="protein sequence ID" value="OQS43696.1"/>
    <property type="molecule type" value="Genomic_DNA"/>
</dbReference>
<keyword evidence="5 8" id="KW-1133">Transmembrane helix</keyword>
<feature type="transmembrane region" description="Helical" evidence="8">
    <location>
        <begin position="405"/>
        <end position="425"/>
    </location>
</feature>
<feature type="transmembrane region" description="Helical" evidence="8">
    <location>
        <begin position="170"/>
        <end position="191"/>
    </location>
</feature>
<dbReference type="GO" id="GO:0005886">
    <property type="term" value="C:plasma membrane"/>
    <property type="evidence" value="ECO:0007669"/>
    <property type="project" value="TreeGrafter"/>
</dbReference>
<feature type="transmembrane region" description="Helical" evidence="8">
    <location>
        <begin position="64"/>
        <end position="85"/>
    </location>
</feature>
<dbReference type="RefSeq" id="WP_081554522.1">
    <property type="nucleotide sequence ID" value="NZ_CP109905.1"/>
</dbReference>
<dbReference type="InterPro" id="IPR001248">
    <property type="entry name" value="Pur-cyt_permease"/>
</dbReference>
<feature type="transmembrane region" description="Helical" evidence="8">
    <location>
        <begin position="239"/>
        <end position="261"/>
    </location>
</feature>
<evidence type="ECO:0000256" key="7">
    <source>
        <dbReference type="PIRNR" id="PIRNR002744"/>
    </source>
</evidence>
<proteinExistence type="inferred from homology"/>
<keyword evidence="6 7" id="KW-0472">Membrane</keyword>
<reference evidence="9 10" key="1">
    <citation type="submission" date="2017-02" db="EMBL/GenBank/DDBJ databases">
        <title>Chromobacterium haemolyticum H5244.</title>
        <authorList>
            <person name="Gulvik C.A."/>
        </authorList>
    </citation>
    <scope>NUCLEOTIDE SEQUENCE [LARGE SCALE GENOMIC DNA]</scope>
    <source>
        <strain evidence="9 10">H5244</strain>
    </source>
</reference>
<name>A0A1W0D9L1_9NEIS</name>
<evidence type="ECO:0000256" key="5">
    <source>
        <dbReference type="ARBA" id="ARBA00022989"/>
    </source>
</evidence>
<feature type="transmembrane region" description="Helical" evidence="8">
    <location>
        <begin position="437"/>
        <end position="453"/>
    </location>
</feature>
<feature type="transmembrane region" description="Helical" evidence="8">
    <location>
        <begin position="326"/>
        <end position="349"/>
    </location>
</feature>
<comment type="similarity">
    <text evidence="2 7">Belongs to the purine-cytosine permease (2.A.39) family.</text>
</comment>
<dbReference type="AlphaFoldDB" id="A0A1W0D9L1"/>
<keyword evidence="3 7" id="KW-0813">Transport</keyword>
<organism evidence="9 10">
    <name type="scientific">Chromobacterium haemolyticum</name>
    <dbReference type="NCBI Taxonomy" id="394935"/>
    <lineage>
        <taxon>Bacteria</taxon>
        <taxon>Pseudomonadati</taxon>
        <taxon>Pseudomonadota</taxon>
        <taxon>Betaproteobacteria</taxon>
        <taxon>Neisseriales</taxon>
        <taxon>Chromobacteriaceae</taxon>
        <taxon>Chromobacterium</taxon>
    </lineage>
</organism>
<dbReference type="Pfam" id="PF02133">
    <property type="entry name" value="Transp_cyt_pur"/>
    <property type="match status" value="1"/>
</dbReference>
<evidence type="ECO:0000313" key="10">
    <source>
        <dbReference type="Proteomes" id="UP000192721"/>
    </source>
</evidence>
<evidence type="ECO:0000256" key="1">
    <source>
        <dbReference type="ARBA" id="ARBA00004141"/>
    </source>
</evidence>
<dbReference type="PANTHER" id="PTHR31806">
    <property type="entry name" value="PURINE-CYTOSINE PERMEASE FCY2-RELATED"/>
    <property type="match status" value="1"/>
</dbReference>
<feature type="transmembrane region" description="Helical" evidence="8">
    <location>
        <begin position="197"/>
        <end position="218"/>
    </location>
</feature>
<dbReference type="PANTHER" id="PTHR31806:SF1">
    <property type="entry name" value="PURINE-CYTOSINE PERMEASE FCY2-RELATED"/>
    <property type="match status" value="1"/>
</dbReference>
<evidence type="ECO:0000256" key="4">
    <source>
        <dbReference type="ARBA" id="ARBA00022692"/>
    </source>
</evidence>
<feature type="transmembrane region" description="Helical" evidence="8">
    <location>
        <begin position="361"/>
        <end position="380"/>
    </location>
</feature>
<feature type="transmembrane region" description="Helical" evidence="8">
    <location>
        <begin position="281"/>
        <end position="306"/>
    </location>
</feature>
<dbReference type="GO" id="GO:0022857">
    <property type="term" value="F:transmembrane transporter activity"/>
    <property type="evidence" value="ECO:0007669"/>
    <property type="project" value="InterPro"/>
</dbReference>
<dbReference type="Proteomes" id="UP000192721">
    <property type="component" value="Unassembled WGS sequence"/>
</dbReference>
<protein>
    <submittedName>
        <fullName evidence="9">Cytosine permease</fullName>
    </submittedName>
</protein>
<evidence type="ECO:0000256" key="6">
    <source>
        <dbReference type="ARBA" id="ARBA00023136"/>
    </source>
</evidence>
<evidence type="ECO:0000256" key="3">
    <source>
        <dbReference type="ARBA" id="ARBA00022448"/>
    </source>
</evidence>
<feature type="transmembrane region" description="Helical" evidence="8">
    <location>
        <begin position="143"/>
        <end position="163"/>
    </location>
</feature>
<feature type="transmembrane region" description="Helical" evidence="8">
    <location>
        <begin position="38"/>
        <end position="58"/>
    </location>
</feature>
<accession>A0A1W0D9L1</accession>
<comment type="subcellular location">
    <subcellularLocation>
        <location evidence="1">Membrane</location>
        <topology evidence="1">Multi-pass membrane protein</topology>
    </subcellularLocation>
</comment>
<comment type="caution">
    <text evidence="9">The sequence shown here is derived from an EMBL/GenBank/DDBJ whole genome shotgun (WGS) entry which is preliminary data.</text>
</comment>
<sequence>MQQDHKRERRAQRWLETRSIDYVPAEERRGKAWHQAPFWFAGNFVLTTMMVGFAGPLLGLGVGWSILAIALGVGLGTFLMACHANQGPRLGLPQMIQSRAQFGRRGAVLPFMAAVFVYIGFNVFDVILAADAIAVVFEAPRPASYAVLIAAAGIVSIVGHDLLHVVQRWLTCVLILIFGALSIALCVRLAAAGGVEMGVFAWSAWLAQMSAAAGYQLSYSVYVSDYSRYLPEETPAARLIAWTWLGAAGSALWLMSLGAVLAGELAPSNVIEGLRQLGEALAPGFGVLAVLIAAPALVGIMAVNFYGAMLTGLSALDAMRPVPRGLIFRVGGITVSAVVVWLSALGLSADYLASFNVFVSLMLYLLVPWSAVNLVDFYWVRRGRYAIRDICLADGVYGQWSRPGLLSYLGGLLAMLPFVVLGAYAGPAARALGGVDLSWVVGLLVSGGAYWMLSRQEAAQAAWER</sequence>
<evidence type="ECO:0000256" key="2">
    <source>
        <dbReference type="ARBA" id="ARBA00008974"/>
    </source>
</evidence>
<gene>
    <name evidence="9" type="ORF">B0T45_03030</name>
</gene>
<keyword evidence="4 8" id="KW-0812">Transmembrane</keyword>